<dbReference type="HOGENOM" id="CLU_1418103_0_0_1"/>
<dbReference type="GeneTree" id="ENSGT00390000008748"/>
<evidence type="ECO:0000313" key="2">
    <source>
        <dbReference type="Ensembl" id="ENSCSAVP00000008450.1"/>
    </source>
</evidence>
<evidence type="ECO:0008006" key="4">
    <source>
        <dbReference type="Google" id="ProtNLM"/>
    </source>
</evidence>
<accession>H2YSZ0</accession>
<feature type="region of interest" description="Disordered" evidence="1">
    <location>
        <begin position="52"/>
        <end position="171"/>
    </location>
</feature>
<proteinExistence type="predicted"/>
<dbReference type="AlphaFoldDB" id="H2YSZ0"/>
<protein>
    <recommendedName>
        <fullName evidence="4">C2H2-type domain-containing protein</fullName>
    </recommendedName>
</protein>
<dbReference type="PANTHER" id="PTHR21564:SF5">
    <property type="entry name" value="SCRIBBLER, ISOFORM J"/>
    <property type="match status" value="1"/>
</dbReference>
<reference evidence="2" key="3">
    <citation type="submission" date="2025-09" db="UniProtKB">
        <authorList>
            <consortium name="Ensembl"/>
        </authorList>
    </citation>
    <scope>IDENTIFICATION</scope>
</reference>
<dbReference type="InterPro" id="IPR040010">
    <property type="entry name" value="ZN608/ZN609"/>
</dbReference>
<evidence type="ECO:0000313" key="3">
    <source>
        <dbReference type="Proteomes" id="UP000007875"/>
    </source>
</evidence>
<dbReference type="InParanoid" id="H2YSZ0"/>
<dbReference type="Ensembl" id="ENSCSAVT00000008559.1">
    <property type="protein sequence ID" value="ENSCSAVP00000008450.1"/>
    <property type="gene ID" value="ENSCSAVG00000005018.1"/>
</dbReference>
<dbReference type="PANTHER" id="PTHR21564">
    <property type="entry name" value="BRAKELESS PROTEIN"/>
    <property type="match status" value="1"/>
</dbReference>
<dbReference type="OMA" id="IVWHETS"/>
<name>H2YSZ0_CIOSA</name>
<dbReference type="GO" id="GO:0005634">
    <property type="term" value="C:nucleus"/>
    <property type="evidence" value="ECO:0007669"/>
    <property type="project" value="TreeGrafter"/>
</dbReference>
<sequence length="192" mass="20973">MTEPDALGPCEPGTSVHLDGIVWHETDTGVLVVNVTWRNRTYVGTLLDATKHDWAPPRFSDSDLDIELRGKNGRPKRQRGNGTETTSSRKGRGRGNQSLADDPKGSPSAAAKRRGKNSESESFADDVNTIRTSAKRARVVPSRGGNTSTQQDRNTNGSNGSESSSCSSPVFIDCPHPKCNKRYRHINGLKYH</sequence>
<dbReference type="Proteomes" id="UP000007875">
    <property type="component" value="Unassembled WGS sequence"/>
</dbReference>
<feature type="compositionally biased region" description="Polar residues" evidence="1">
    <location>
        <begin position="144"/>
        <end position="155"/>
    </location>
</feature>
<evidence type="ECO:0000256" key="1">
    <source>
        <dbReference type="SAM" id="MobiDB-lite"/>
    </source>
</evidence>
<organism evidence="2 3">
    <name type="scientific">Ciona savignyi</name>
    <name type="common">Pacific transparent sea squirt</name>
    <dbReference type="NCBI Taxonomy" id="51511"/>
    <lineage>
        <taxon>Eukaryota</taxon>
        <taxon>Metazoa</taxon>
        <taxon>Chordata</taxon>
        <taxon>Tunicata</taxon>
        <taxon>Ascidiacea</taxon>
        <taxon>Phlebobranchia</taxon>
        <taxon>Cionidae</taxon>
        <taxon>Ciona</taxon>
    </lineage>
</organism>
<dbReference type="eggNOG" id="ENOG502QSUK">
    <property type="taxonomic scope" value="Eukaryota"/>
</dbReference>
<keyword evidence="3" id="KW-1185">Reference proteome</keyword>
<feature type="compositionally biased region" description="Low complexity" evidence="1">
    <location>
        <begin position="156"/>
        <end position="168"/>
    </location>
</feature>
<dbReference type="GO" id="GO:0006357">
    <property type="term" value="P:regulation of transcription by RNA polymerase II"/>
    <property type="evidence" value="ECO:0007669"/>
    <property type="project" value="TreeGrafter"/>
</dbReference>
<reference evidence="2" key="2">
    <citation type="submission" date="2025-08" db="UniProtKB">
        <authorList>
            <consortium name="Ensembl"/>
        </authorList>
    </citation>
    <scope>IDENTIFICATION</scope>
</reference>
<reference evidence="3" key="1">
    <citation type="submission" date="2003-08" db="EMBL/GenBank/DDBJ databases">
        <authorList>
            <person name="Birren B."/>
            <person name="Nusbaum C."/>
            <person name="Abebe A."/>
            <person name="Abouelleil A."/>
            <person name="Adekoya E."/>
            <person name="Ait-zahra M."/>
            <person name="Allen N."/>
            <person name="Allen T."/>
            <person name="An P."/>
            <person name="Anderson M."/>
            <person name="Anderson S."/>
            <person name="Arachchi H."/>
            <person name="Armbruster J."/>
            <person name="Bachantsang P."/>
            <person name="Baldwin J."/>
            <person name="Barry A."/>
            <person name="Bayul T."/>
            <person name="Blitshsteyn B."/>
            <person name="Bloom T."/>
            <person name="Blye J."/>
            <person name="Boguslavskiy L."/>
            <person name="Borowsky M."/>
            <person name="Boukhgalter B."/>
            <person name="Brunache A."/>
            <person name="Butler J."/>
            <person name="Calixte N."/>
            <person name="Calvo S."/>
            <person name="Camarata J."/>
            <person name="Campo K."/>
            <person name="Chang J."/>
            <person name="Cheshatsang Y."/>
            <person name="Citroen M."/>
            <person name="Collymore A."/>
            <person name="Considine T."/>
            <person name="Cook A."/>
            <person name="Cooke P."/>
            <person name="Corum B."/>
            <person name="Cuomo C."/>
            <person name="David R."/>
            <person name="Dawoe T."/>
            <person name="Degray S."/>
            <person name="Dodge S."/>
            <person name="Dooley K."/>
            <person name="Dorje P."/>
            <person name="Dorjee K."/>
            <person name="Dorris L."/>
            <person name="Duffey N."/>
            <person name="Dupes A."/>
            <person name="Elkins T."/>
            <person name="Engels R."/>
            <person name="Erickson J."/>
            <person name="Farina A."/>
            <person name="Faro S."/>
            <person name="Ferreira P."/>
            <person name="Fischer H."/>
            <person name="Fitzgerald M."/>
            <person name="Foley K."/>
            <person name="Gage D."/>
            <person name="Galagan J."/>
            <person name="Gearin G."/>
            <person name="Gnerre S."/>
            <person name="Gnirke A."/>
            <person name="Goyette A."/>
            <person name="Graham J."/>
            <person name="Grandbois E."/>
            <person name="Gyaltsen K."/>
            <person name="Hafez N."/>
            <person name="Hagopian D."/>
            <person name="Hagos B."/>
            <person name="Hall J."/>
            <person name="Hatcher B."/>
            <person name="Heller A."/>
            <person name="Higgins H."/>
            <person name="Honan T."/>
            <person name="Horn A."/>
            <person name="Houde N."/>
            <person name="Hughes L."/>
            <person name="Hulme W."/>
            <person name="Husby E."/>
            <person name="Iliev I."/>
            <person name="Jaffe D."/>
            <person name="Jones C."/>
            <person name="Kamal M."/>
            <person name="Kamat A."/>
            <person name="Kamvysselis M."/>
            <person name="Karlsson E."/>
            <person name="Kells C."/>
            <person name="Kieu A."/>
            <person name="Kisner P."/>
            <person name="Kodira C."/>
            <person name="Kulbokas E."/>
            <person name="Labutti K."/>
            <person name="Lama D."/>
            <person name="Landers T."/>
            <person name="Leger J."/>
            <person name="Levine S."/>
            <person name="Lewis D."/>
            <person name="Lewis T."/>
            <person name="Lindblad-toh K."/>
            <person name="Liu X."/>
            <person name="Lokyitsang T."/>
            <person name="Lokyitsang Y."/>
            <person name="Lucien O."/>
            <person name="Lui A."/>
            <person name="Ma L.J."/>
            <person name="Mabbitt R."/>
            <person name="Macdonald J."/>
            <person name="Maclean C."/>
            <person name="Major J."/>
            <person name="Manning J."/>
            <person name="Marabella R."/>
            <person name="Maru K."/>
            <person name="Matthews C."/>
            <person name="Mauceli E."/>
            <person name="Mccarthy M."/>
            <person name="Mcdonough S."/>
            <person name="Mcghee T."/>
            <person name="Meldrim J."/>
            <person name="Meneus L."/>
            <person name="Mesirov J."/>
            <person name="Mihalev A."/>
            <person name="Mihova T."/>
            <person name="Mikkelsen T."/>
            <person name="Mlenga V."/>
            <person name="Moru K."/>
            <person name="Mozes J."/>
            <person name="Mulrain L."/>
            <person name="Munson G."/>
            <person name="Naylor J."/>
            <person name="Newes C."/>
            <person name="Nguyen C."/>
            <person name="Nguyen N."/>
            <person name="Nguyen T."/>
            <person name="Nicol R."/>
            <person name="Nielsen C."/>
            <person name="Nizzari M."/>
            <person name="Norbu C."/>
            <person name="Norbu N."/>
            <person name="O'donnell P."/>
            <person name="Okoawo O."/>
            <person name="O'leary S."/>
            <person name="Omotosho B."/>
            <person name="O'neill K."/>
            <person name="Osman S."/>
            <person name="Parker S."/>
            <person name="Perrin D."/>
            <person name="Phunkhang P."/>
            <person name="Piqani B."/>
            <person name="Purcell S."/>
            <person name="Rachupka T."/>
            <person name="Ramasamy U."/>
            <person name="Rameau R."/>
            <person name="Ray V."/>
            <person name="Raymond C."/>
            <person name="Retta R."/>
            <person name="Richardson S."/>
            <person name="Rise C."/>
            <person name="Rodriguez J."/>
            <person name="Rogers J."/>
            <person name="Rogov P."/>
            <person name="Rutman M."/>
            <person name="Schupbach R."/>
            <person name="Seaman C."/>
            <person name="Settipalli S."/>
            <person name="Sharpe T."/>
            <person name="Sheridan J."/>
            <person name="Sherpa N."/>
            <person name="Shi J."/>
            <person name="Smirnov S."/>
            <person name="Smith C."/>
            <person name="Sougnez C."/>
            <person name="Spencer B."/>
            <person name="Stalker J."/>
            <person name="Stange-thomann N."/>
            <person name="Stavropoulos S."/>
            <person name="Stetson K."/>
            <person name="Stone C."/>
            <person name="Stone S."/>
            <person name="Stubbs M."/>
            <person name="Talamas J."/>
            <person name="Tchuinga P."/>
            <person name="Tenzing P."/>
            <person name="Tesfaye S."/>
            <person name="Theodore J."/>
            <person name="Thoulutsang Y."/>
            <person name="Topham K."/>
            <person name="Towey S."/>
            <person name="Tsamla T."/>
            <person name="Tsomo N."/>
            <person name="Vallee D."/>
            <person name="Vassiliev H."/>
            <person name="Venkataraman V."/>
            <person name="Vinson J."/>
            <person name="Vo A."/>
            <person name="Wade C."/>
            <person name="Wang S."/>
            <person name="Wangchuk T."/>
            <person name="Wangdi T."/>
            <person name="Whittaker C."/>
            <person name="Wilkinson J."/>
            <person name="Wu Y."/>
            <person name="Wyman D."/>
            <person name="Yadav S."/>
            <person name="Yang S."/>
            <person name="Yang X."/>
            <person name="Yeager S."/>
            <person name="Yee E."/>
            <person name="Young G."/>
            <person name="Zainoun J."/>
            <person name="Zembeck L."/>
            <person name="Zimmer A."/>
            <person name="Zody M."/>
            <person name="Lander E."/>
        </authorList>
    </citation>
    <scope>NUCLEOTIDE SEQUENCE [LARGE SCALE GENOMIC DNA]</scope>
</reference>